<protein>
    <submittedName>
        <fullName evidence="3">PadR family transcriptional regulator</fullName>
    </submittedName>
</protein>
<reference evidence="3 4" key="1">
    <citation type="submission" date="2024-01" db="EMBL/GenBank/DDBJ databases">
        <title>Draft genome sequence of Gordonia sp. LSe1-13.</title>
        <authorList>
            <person name="Suphannarot A."/>
            <person name="Mingma R."/>
        </authorList>
    </citation>
    <scope>NUCLEOTIDE SEQUENCE [LARGE SCALE GENOMIC DNA]</scope>
    <source>
        <strain evidence="3 4">LSe1-13</strain>
    </source>
</reference>
<name>A0ABU7M986_9ACTN</name>
<evidence type="ECO:0000256" key="1">
    <source>
        <dbReference type="SAM" id="MobiDB-lite"/>
    </source>
</evidence>
<dbReference type="RefSeq" id="WP_330431291.1">
    <property type="nucleotide sequence ID" value="NZ_JAZDUF010000001.1"/>
</dbReference>
<gene>
    <name evidence="3" type="ORF">VZC37_04960</name>
</gene>
<feature type="region of interest" description="Disordered" evidence="1">
    <location>
        <begin position="218"/>
        <end position="249"/>
    </location>
</feature>
<dbReference type="Gene3D" id="1.10.10.10">
    <property type="entry name" value="Winged helix-like DNA-binding domain superfamily/Winged helix DNA-binding domain"/>
    <property type="match status" value="1"/>
</dbReference>
<dbReference type="Proteomes" id="UP001347146">
    <property type="component" value="Unassembled WGS sequence"/>
</dbReference>
<evidence type="ECO:0000259" key="2">
    <source>
        <dbReference type="Pfam" id="PF03551"/>
    </source>
</evidence>
<evidence type="ECO:0000313" key="3">
    <source>
        <dbReference type="EMBL" id="MEE3849669.1"/>
    </source>
</evidence>
<organism evidence="3 4">
    <name type="scientific">Gordonia sesuvii</name>
    <dbReference type="NCBI Taxonomy" id="3116777"/>
    <lineage>
        <taxon>Bacteria</taxon>
        <taxon>Bacillati</taxon>
        <taxon>Actinomycetota</taxon>
        <taxon>Actinomycetes</taxon>
        <taxon>Mycobacteriales</taxon>
        <taxon>Gordoniaceae</taxon>
        <taxon>Gordonia</taxon>
    </lineage>
</organism>
<evidence type="ECO:0000313" key="4">
    <source>
        <dbReference type="Proteomes" id="UP001347146"/>
    </source>
</evidence>
<feature type="domain" description="Transcription regulator PadR N-terminal" evidence="2">
    <location>
        <begin position="19"/>
        <end position="93"/>
    </location>
</feature>
<dbReference type="SUPFAM" id="SSF46785">
    <property type="entry name" value="Winged helix' DNA-binding domain"/>
    <property type="match status" value="1"/>
</dbReference>
<proteinExistence type="predicted"/>
<dbReference type="InterPro" id="IPR036390">
    <property type="entry name" value="WH_DNA-bd_sf"/>
</dbReference>
<sequence length="249" mass="28259">MARPEFRKPEELPATSWTVLALLTFSDEMTGTDIKRLADWAVSFFYWSPSTSQVYLELKNLERYGYVESKEVAVHKQRSKRTYSLTPAGAEAIRLWLAHSNVEPYVMKHGSMLQVWMAGMTEPDRVRAIWQEHIDYIEGKLASAKLAARLDNDEPAWSFSQLALRWSVRHYQTELDLAKEFAVEIERSIRETADTPINDSRGLRRASSPERLAELAAVLSGEQPGPTRSSTVESQQDPEPSASRRDGAT</sequence>
<dbReference type="EMBL" id="JAZDUF010000001">
    <property type="protein sequence ID" value="MEE3849669.1"/>
    <property type="molecule type" value="Genomic_DNA"/>
</dbReference>
<comment type="caution">
    <text evidence="3">The sequence shown here is derived from an EMBL/GenBank/DDBJ whole genome shotgun (WGS) entry which is preliminary data.</text>
</comment>
<accession>A0ABU7M986</accession>
<dbReference type="InterPro" id="IPR036388">
    <property type="entry name" value="WH-like_DNA-bd_sf"/>
</dbReference>
<dbReference type="Pfam" id="PF03551">
    <property type="entry name" value="PadR"/>
    <property type="match status" value="1"/>
</dbReference>
<dbReference type="PANTHER" id="PTHR43252">
    <property type="entry name" value="TRANSCRIPTIONAL REGULATOR YQJI"/>
    <property type="match status" value="1"/>
</dbReference>
<keyword evidence="4" id="KW-1185">Reference proteome</keyword>
<dbReference type="PANTHER" id="PTHR43252:SF4">
    <property type="entry name" value="TRANSCRIPTIONAL REGULATORY PROTEIN"/>
    <property type="match status" value="1"/>
</dbReference>
<dbReference type="InterPro" id="IPR005149">
    <property type="entry name" value="Tscrpt_reg_PadR_N"/>
</dbReference>
<feature type="compositionally biased region" description="Polar residues" evidence="1">
    <location>
        <begin position="226"/>
        <end position="238"/>
    </location>
</feature>